<proteinExistence type="inferred from homology"/>
<dbReference type="CDD" id="cd01992">
    <property type="entry name" value="TilS_N"/>
    <property type="match status" value="1"/>
</dbReference>
<comment type="subcellular location">
    <subcellularLocation>
        <location evidence="1 8">Cytoplasm</location>
    </subcellularLocation>
</comment>
<evidence type="ECO:0000256" key="8">
    <source>
        <dbReference type="HAMAP-Rule" id="MF_01161"/>
    </source>
</evidence>
<gene>
    <name evidence="8 10" type="primary">tilS</name>
    <name evidence="10" type="ORF">CRP01_15220</name>
</gene>
<dbReference type="PANTHER" id="PTHR43033">
    <property type="entry name" value="TRNA(ILE)-LYSIDINE SYNTHASE-RELATED"/>
    <property type="match status" value="1"/>
</dbReference>
<keyword evidence="11" id="KW-1185">Reference proteome</keyword>
<evidence type="ECO:0000256" key="1">
    <source>
        <dbReference type="ARBA" id="ARBA00004496"/>
    </source>
</evidence>
<keyword evidence="2 8" id="KW-0963">Cytoplasm</keyword>
<evidence type="ECO:0000259" key="9">
    <source>
        <dbReference type="SMART" id="SM00977"/>
    </source>
</evidence>
<evidence type="ECO:0000256" key="3">
    <source>
        <dbReference type="ARBA" id="ARBA00022598"/>
    </source>
</evidence>
<dbReference type="SUPFAM" id="SSF52402">
    <property type="entry name" value="Adenine nucleotide alpha hydrolases-like"/>
    <property type="match status" value="1"/>
</dbReference>
<reference evidence="10 11" key="1">
    <citation type="submission" date="2017-10" db="EMBL/GenBank/DDBJ databases">
        <title>The draft genome sequence of Lewinella nigricans NBRC 102662.</title>
        <authorList>
            <person name="Wang K."/>
        </authorList>
    </citation>
    <scope>NUCLEOTIDE SEQUENCE [LARGE SCALE GENOMIC DNA]</scope>
    <source>
        <strain evidence="10 11">NBRC 102662</strain>
    </source>
</reference>
<evidence type="ECO:0000256" key="4">
    <source>
        <dbReference type="ARBA" id="ARBA00022694"/>
    </source>
</evidence>
<evidence type="ECO:0000256" key="6">
    <source>
        <dbReference type="ARBA" id="ARBA00022840"/>
    </source>
</evidence>
<comment type="caution">
    <text evidence="10">The sequence shown here is derived from an EMBL/GenBank/DDBJ whole genome shotgun (WGS) entry which is preliminary data.</text>
</comment>
<feature type="domain" description="Lysidine-tRNA(Ile) synthetase C-terminal" evidence="9">
    <location>
        <begin position="369"/>
        <end position="443"/>
    </location>
</feature>
<dbReference type="Pfam" id="PF01171">
    <property type="entry name" value="ATP_bind_3"/>
    <property type="match status" value="1"/>
</dbReference>
<dbReference type="HAMAP" id="MF_01161">
    <property type="entry name" value="tRNA_Ile_lys_synt"/>
    <property type="match status" value="1"/>
</dbReference>
<comment type="domain">
    <text evidence="8">The N-terminal region contains the highly conserved SGGXDS motif, predicted to be a P-loop motif involved in ATP binding.</text>
</comment>
<dbReference type="InterPro" id="IPR012094">
    <property type="entry name" value="tRNA_Ile_lys_synt"/>
</dbReference>
<dbReference type="NCBIfam" id="TIGR02433">
    <property type="entry name" value="lysidine_TilS_C"/>
    <property type="match status" value="1"/>
</dbReference>
<dbReference type="Pfam" id="PF11734">
    <property type="entry name" value="TilS_C"/>
    <property type="match status" value="1"/>
</dbReference>
<sequence length="448" mass="51338">MPVSFIDKIAAMFPELPESRTLLAVSGGVDSMTMAHLFETADWAYGIAHCNFQLRGDASDADHDFIKARALYNGVTFHSITFDTEDEAAKRGISIQMAARDLRYPWLEAVRQEHGYDFVATAHHLNDSIETSLINQTRGTGWRGLSGISERQDHLIRPLLSFTRSELEDYLRANDIAFREDSSNAKDDYHRNRIRHHVIPVLRSINPAFERTFEKNLKIWSESTHLLEWAIAELKQRYVQKRGDQLVIDYRFIEDHRDAAPTLFFEWVSPYGFHPDQLTQALSAAGKSSGAMWYSTTHCLLADRNAFLIQPATSERTPPVSHQLEKAGGRVSLENGLLATDVFDRPAEFSFSLSEFEVELDAEKVQFPLTVRHWREGDVFCPLGLGGRHKKLQDFFSNLKLSRFEKEQIWLVLDGRGEIIWVVGHRPDDRYKVDAKSSRLLKLSFRAR</sequence>
<comment type="similarity">
    <text evidence="8">Belongs to the tRNA(Ile)-lysidine synthase family.</text>
</comment>
<evidence type="ECO:0000313" key="10">
    <source>
        <dbReference type="EMBL" id="PHN05819.1"/>
    </source>
</evidence>
<keyword evidence="3 8" id="KW-0436">Ligase</keyword>
<dbReference type="InterPro" id="IPR011063">
    <property type="entry name" value="TilS/TtcA_N"/>
</dbReference>
<dbReference type="InterPro" id="IPR014729">
    <property type="entry name" value="Rossmann-like_a/b/a_fold"/>
</dbReference>
<dbReference type="NCBIfam" id="TIGR02432">
    <property type="entry name" value="lysidine_TilS_N"/>
    <property type="match status" value="1"/>
</dbReference>
<organism evidence="10 11">
    <name type="scientific">Flavilitoribacter nigricans (strain ATCC 23147 / DSM 23189 / NBRC 102662 / NCIMB 1420 / SS-2)</name>
    <name type="common">Lewinella nigricans</name>
    <dbReference type="NCBI Taxonomy" id="1122177"/>
    <lineage>
        <taxon>Bacteria</taxon>
        <taxon>Pseudomonadati</taxon>
        <taxon>Bacteroidota</taxon>
        <taxon>Saprospiria</taxon>
        <taxon>Saprospirales</taxon>
        <taxon>Lewinellaceae</taxon>
        <taxon>Flavilitoribacter</taxon>
    </lineage>
</organism>
<dbReference type="GO" id="GO:0032267">
    <property type="term" value="F:tRNA(Ile)-lysidine synthase activity"/>
    <property type="evidence" value="ECO:0007669"/>
    <property type="project" value="UniProtKB-EC"/>
</dbReference>
<keyword evidence="5 8" id="KW-0547">Nucleotide-binding</keyword>
<dbReference type="InterPro" id="IPR012796">
    <property type="entry name" value="Lysidine-tRNA-synth_C"/>
</dbReference>
<dbReference type="SUPFAM" id="SSF56037">
    <property type="entry name" value="PheT/TilS domain"/>
    <property type="match status" value="1"/>
</dbReference>
<dbReference type="Proteomes" id="UP000223913">
    <property type="component" value="Unassembled WGS sequence"/>
</dbReference>
<dbReference type="Gene3D" id="3.40.50.620">
    <property type="entry name" value="HUPs"/>
    <property type="match status" value="1"/>
</dbReference>
<dbReference type="SMART" id="SM00977">
    <property type="entry name" value="TilS_C"/>
    <property type="match status" value="1"/>
</dbReference>
<protein>
    <recommendedName>
        <fullName evidence="8">tRNA(Ile)-lysidine synthase</fullName>
        <ecNumber evidence="8">6.3.4.19</ecNumber>
    </recommendedName>
    <alternativeName>
        <fullName evidence="8">tRNA(Ile)-2-lysyl-cytidine synthase</fullName>
    </alternativeName>
    <alternativeName>
        <fullName evidence="8">tRNA(Ile)-lysidine synthetase</fullName>
    </alternativeName>
</protein>
<dbReference type="InterPro" id="IPR012795">
    <property type="entry name" value="tRNA_Ile_lys_synt_N"/>
</dbReference>
<accession>A0A2D0NCA6</accession>
<evidence type="ECO:0000256" key="5">
    <source>
        <dbReference type="ARBA" id="ARBA00022741"/>
    </source>
</evidence>
<dbReference type="OrthoDB" id="9807403at2"/>
<dbReference type="EMBL" id="PDUD01000020">
    <property type="protein sequence ID" value="PHN05819.1"/>
    <property type="molecule type" value="Genomic_DNA"/>
</dbReference>
<comment type="function">
    <text evidence="8">Ligates lysine onto the cytidine present at position 34 of the AUA codon-specific tRNA(Ile) that contains the anticodon CAU, in an ATP-dependent manner. Cytidine is converted to lysidine, thus changing the amino acid specificity of the tRNA from methionine to isoleucine.</text>
</comment>
<dbReference type="PANTHER" id="PTHR43033:SF1">
    <property type="entry name" value="TRNA(ILE)-LYSIDINE SYNTHASE-RELATED"/>
    <property type="match status" value="1"/>
</dbReference>
<dbReference type="AlphaFoldDB" id="A0A2D0NCA6"/>
<dbReference type="GO" id="GO:0005737">
    <property type="term" value="C:cytoplasm"/>
    <property type="evidence" value="ECO:0007669"/>
    <property type="project" value="UniProtKB-SubCell"/>
</dbReference>
<keyword evidence="4 8" id="KW-0819">tRNA processing</keyword>
<evidence type="ECO:0000256" key="7">
    <source>
        <dbReference type="ARBA" id="ARBA00048539"/>
    </source>
</evidence>
<dbReference type="GO" id="GO:0006400">
    <property type="term" value="P:tRNA modification"/>
    <property type="evidence" value="ECO:0007669"/>
    <property type="project" value="UniProtKB-UniRule"/>
</dbReference>
<comment type="catalytic activity">
    <reaction evidence="7 8">
        <text>cytidine(34) in tRNA(Ile2) + L-lysine + ATP = lysidine(34) in tRNA(Ile2) + AMP + diphosphate + H(+)</text>
        <dbReference type="Rhea" id="RHEA:43744"/>
        <dbReference type="Rhea" id="RHEA-COMP:10625"/>
        <dbReference type="Rhea" id="RHEA-COMP:10670"/>
        <dbReference type="ChEBI" id="CHEBI:15378"/>
        <dbReference type="ChEBI" id="CHEBI:30616"/>
        <dbReference type="ChEBI" id="CHEBI:32551"/>
        <dbReference type="ChEBI" id="CHEBI:33019"/>
        <dbReference type="ChEBI" id="CHEBI:82748"/>
        <dbReference type="ChEBI" id="CHEBI:83665"/>
        <dbReference type="ChEBI" id="CHEBI:456215"/>
        <dbReference type="EC" id="6.3.4.19"/>
    </reaction>
</comment>
<name>A0A2D0NCA6_FLAN2</name>
<dbReference type="GO" id="GO:0005524">
    <property type="term" value="F:ATP binding"/>
    <property type="evidence" value="ECO:0007669"/>
    <property type="project" value="UniProtKB-UniRule"/>
</dbReference>
<evidence type="ECO:0000256" key="2">
    <source>
        <dbReference type="ARBA" id="ARBA00022490"/>
    </source>
</evidence>
<keyword evidence="6 8" id="KW-0067">ATP-binding</keyword>
<evidence type="ECO:0000313" key="11">
    <source>
        <dbReference type="Proteomes" id="UP000223913"/>
    </source>
</evidence>
<dbReference type="EC" id="6.3.4.19" evidence="8"/>
<feature type="binding site" evidence="8">
    <location>
        <begin position="26"/>
        <end position="31"/>
    </location>
    <ligand>
        <name>ATP</name>
        <dbReference type="ChEBI" id="CHEBI:30616"/>
    </ligand>
</feature>